<accession>A0A927BFE1</accession>
<proteinExistence type="predicted"/>
<protein>
    <submittedName>
        <fullName evidence="1">Uncharacterized protein</fullName>
    </submittedName>
</protein>
<sequence length="259" mass="28142">MRYSFLLLLVLLWSCDNKRTTNAPVTQAPGPTTAAPAIMSSAKPSATKPLDTLAAASASAGSTNAHRFLASGETLRQFVPAGYFIQYEAQGDISRDGIADVALILREITDSTSERAFVVLLGQPSSPKYKLADAGWNAIGPQCSDDGYPFRSIEQLAIAKGAISLELYDPGPAGNLFTTYRYIAGNVQLTERETFFQGAGQASRCHEHLLTGVTEWEEVHLLKEPAESTETTEQTKPVKILLHDSNPDEMTNNKNHQLK</sequence>
<name>A0A927BFE1_9BACT</name>
<evidence type="ECO:0000313" key="2">
    <source>
        <dbReference type="Proteomes" id="UP000612233"/>
    </source>
</evidence>
<keyword evidence="2" id="KW-1185">Reference proteome</keyword>
<dbReference type="Proteomes" id="UP000612233">
    <property type="component" value="Unassembled WGS sequence"/>
</dbReference>
<dbReference type="EMBL" id="JACXAD010000016">
    <property type="protein sequence ID" value="MBD2769049.1"/>
    <property type="molecule type" value="Genomic_DNA"/>
</dbReference>
<reference evidence="1" key="1">
    <citation type="submission" date="2020-09" db="EMBL/GenBank/DDBJ databases">
        <authorList>
            <person name="Kim M.K."/>
        </authorList>
    </citation>
    <scope>NUCLEOTIDE SEQUENCE</scope>
    <source>
        <strain evidence="1">BT664</strain>
    </source>
</reference>
<dbReference type="AlphaFoldDB" id="A0A927BFE1"/>
<dbReference type="RefSeq" id="WP_191005864.1">
    <property type="nucleotide sequence ID" value="NZ_JACXAD010000016.1"/>
</dbReference>
<evidence type="ECO:0000313" key="1">
    <source>
        <dbReference type="EMBL" id="MBD2769049.1"/>
    </source>
</evidence>
<gene>
    <name evidence="1" type="ORF">IC235_14240</name>
</gene>
<organism evidence="1 2">
    <name type="scientific">Hymenobacter montanus</name>
    <dbReference type="NCBI Taxonomy" id="2771359"/>
    <lineage>
        <taxon>Bacteria</taxon>
        <taxon>Pseudomonadati</taxon>
        <taxon>Bacteroidota</taxon>
        <taxon>Cytophagia</taxon>
        <taxon>Cytophagales</taxon>
        <taxon>Hymenobacteraceae</taxon>
        <taxon>Hymenobacter</taxon>
    </lineage>
</organism>
<comment type="caution">
    <text evidence="1">The sequence shown here is derived from an EMBL/GenBank/DDBJ whole genome shotgun (WGS) entry which is preliminary data.</text>
</comment>